<dbReference type="SUPFAM" id="SSF56112">
    <property type="entry name" value="Protein kinase-like (PK-like)"/>
    <property type="match status" value="1"/>
</dbReference>
<protein>
    <recommendedName>
        <fullName evidence="1">non-specific serine/threonine protein kinase</fullName>
        <ecNumber evidence="1">2.7.11.1</ecNumber>
    </recommendedName>
</protein>
<evidence type="ECO:0000256" key="8">
    <source>
        <dbReference type="ARBA" id="ARBA00048679"/>
    </source>
</evidence>
<dbReference type="EMBL" id="GGMS01004247">
    <property type="protein sequence ID" value="MBY73450.1"/>
    <property type="molecule type" value="Transcribed_RNA"/>
</dbReference>
<organism evidence="12">
    <name type="scientific">Sipha flava</name>
    <name type="common">yellow sugarcane aphid</name>
    <dbReference type="NCBI Taxonomy" id="143950"/>
    <lineage>
        <taxon>Eukaryota</taxon>
        <taxon>Metazoa</taxon>
        <taxon>Ecdysozoa</taxon>
        <taxon>Arthropoda</taxon>
        <taxon>Hexapoda</taxon>
        <taxon>Insecta</taxon>
        <taxon>Pterygota</taxon>
        <taxon>Neoptera</taxon>
        <taxon>Paraneoptera</taxon>
        <taxon>Hemiptera</taxon>
        <taxon>Sternorrhyncha</taxon>
        <taxon>Aphidomorpha</taxon>
        <taxon>Aphidoidea</taxon>
        <taxon>Aphididae</taxon>
        <taxon>Sipha</taxon>
    </lineage>
</organism>
<dbReference type="InterPro" id="IPR017441">
    <property type="entry name" value="Protein_kinase_ATP_BS"/>
</dbReference>
<dbReference type="PANTHER" id="PTHR24419">
    <property type="entry name" value="INTERLEUKIN-1 RECEPTOR-ASSOCIATED KINASE"/>
    <property type="match status" value="1"/>
</dbReference>
<dbReference type="SMART" id="SM01331">
    <property type="entry name" value="DUF3635"/>
    <property type="match status" value="1"/>
</dbReference>
<sequence>MFSVTDMLRSTKKLKKKFNRSKSQCSTPLQSSTFNTHQNKLNNRKKSKIQKKLVNVFDAQLSSNNYKKSNLQLNSSSSIGINDRWNQFEQSIQIAGSRGLPSSNKQKSKKYTYALNSIVNNGKKNRKVVLNKSKRHCIKKKKSSSKEKHSDWYQKVMDIIGIKKNYSFNNLHNKDHKNEEIKTDKSLENHCSKSATPLKSMNNKPLEQQILSTSSSPKLNNKSFQLLKHIEDIEDINEVINKSQQSYELHDDDDTSDSYCNSLYDTYYEVNENKIIESIRSSSDVCTSDSIVSDEPFYGKIKTIDNKSPQQNTSPLNSINISCNLNLNCSIDSCADSLDIKLVNILERCEVPNVDHKFNNQQSVCSESNSKSFILQDVMNRFSDISIKNEITNHDHSLDKSIPNILSNSSALQSSYFSEQDTVIYKQNCTNDLSIENPSNSNWFFDESVPLITPSKHSSKENSLKNDIMYDSISLSKSKDITSDFILNDHIQKTQIQENSLIDISPIKYEQNTTIEDWTNTSCNSFNDLKEINTMNAFRRKRYGTRFQNNFNVIEESFDENEIEIKNSTQKYIDLSQSTQYQQNIQGFRLEPGKKWRRSIIIVRNFIDGNLDQTVNFSQNITRGRKWISTVDEVLRQQAIDTTIHQRLNQNNNFRNSINNTSQQFAKRNSTDLQNEIAREYIFNICNQQYPISFESWLKPKKRKKWGKVGEGVFGEVFSYSDKKSNTVVKIIPIEGKDYINSEKQKMFYEVYTEILIASELNKLFNKNGWNQSDSFCRLKNISCVQGKYPTHLIDLWEQYNNEKGSDNDNPHILPDNQVYIVLEMVNGGIDVESYIFNSAYQSLFAFLQIVFGLAVAEQQYNFEHRDLHIGNILVKRIAVSQRISFKLDGDIFTIPSHGVKVTIIDFTLSRITHYNKSVYNDLAEDTELFTSDGDYQFEIYRLMQKETNDQWALYKPKTNIYWLHYVLDKMLETVHYKRTTTAVHNSGLKHLQKLKNSILLYDSAKTFAKSDLVSDLIA</sequence>
<keyword evidence="3" id="KW-0808">Transferase</keyword>
<feature type="domain" description="Protein kinase" evidence="11">
    <location>
        <begin position="703"/>
        <end position="1019"/>
    </location>
</feature>
<evidence type="ECO:0000313" key="12">
    <source>
        <dbReference type="EMBL" id="MBY73450.1"/>
    </source>
</evidence>
<dbReference type="GO" id="GO:0005737">
    <property type="term" value="C:cytoplasm"/>
    <property type="evidence" value="ECO:0007669"/>
    <property type="project" value="TreeGrafter"/>
</dbReference>
<dbReference type="Pfam" id="PF12330">
    <property type="entry name" value="Haspin_kinase"/>
    <property type="match status" value="1"/>
</dbReference>
<name>A0A2S2Q7A4_9HEMI</name>
<feature type="binding site" evidence="9">
    <location>
        <position position="730"/>
    </location>
    <ligand>
        <name>ATP</name>
        <dbReference type="ChEBI" id="CHEBI:30616"/>
    </ligand>
</feature>
<evidence type="ECO:0000256" key="9">
    <source>
        <dbReference type="PROSITE-ProRule" id="PRU10141"/>
    </source>
</evidence>
<evidence type="ECO:0000259" key="11">
    <source>
        <dbReference type="PROSITE" id="PS50011"/>
    </source>
</evidence>
<dbReference type="InterPro" id="IPR000719">
    <property type="entry name" value="Prot_kinase_dom"/>
</dbReference>
<dbReference type="AlphaFoldDB" id="A0A2S2Q7A4"/>
<dbReference type="SMART" id="SM00220">
    <property type="entry name" value="S_TKc"/>
    <property type="match status" value="1"/>
</dbReference>
<evidence type="ECO:0000256" key="10">
    <source>
        <dbReference type="SAM" id="MobiDB-lite"/>
    </source>
</evidence>
<dbReference type="GO" id="GO:0035556">
    <property type="term" value="P:intracellular signal transduction"/>
    <property type="evidence" value="ECO:0007669"/>
    <property type="project" value="TreeGrafter"/>
</dbReference>
<evidence type="ECO:0000256" key="1">
    <source>
        <dbReference type="ARBA" id="ARBA00012513"/>
    </source>
</evidence>
<keyword evidence="6 9" id="KW-0067">ATP-binding</keyword>
<evidence type="ECO:0000256" key="6">
    <source>
        <dbReference type="ARBA" id="ARBA00022840"/>
    </source>
</evidence>
<comment type="catalytic activity">
    <reaction evidence="7">
        <text>L-threonyl-[protein] + ATP = O-phospho-L-threonyl-[protein] + ADP + H(+)</text>
        <dbReference type="Rhea" id="RHEA:46608"/>
        <dbReference type="Rhea" id="RHEA-COMP:11060"/>
        <dbReference type="Rhea" id="RHEA-COMP:11605"/>
        <dbReference type="ChEBI" id="CHEBI:15378"/>
        <dbReference type="ChEBI" id="CHEBI:30013"/>
        <dbReference type="ChEBI" id="CHEBI:30616"/>
        <dbReference type="ChEBI" id="CHEBI:61977"/>
        <dbReference type="ChEBI" id="CHEBI:456216"/>
        <dbReference type="EC" id="2.7.11.1"/>
    </reaction>
</comment>
<proteinExistence type="predicted"/>
<dbReference type="Gene3D" id="3.30.200.20">
    <property type="entry name" value="Phosphorylase Kinase, domain 1"/>
    <property type="match status" value="1"/>
</dbReference>
<dbReference type="InterPro" id="IPR011009">
    <property type="entry name" value="Kinase-like_dom_sf"/>
</dbReference>
<dbReference type="Gene3D" id="1.10.510.10">
    <property type="entry name" value="Transferase(Phosphotransferase) domain 1"/>
    <property type="match status" value="1"/>
</dbReference>
<evidence type="ECO:0000256" key="5">
    <source>
        <dbReference type="ARBA" id="ARBA00022777"/>
    </source>
</evidence>
<evidence type="ECO:0000256" key="2">
    <source>
        <dbReference type="ARBA" id="ARBA00022527"/>
    </source>
</evidence>
<feature type="compositionally biased region" description="Polar residues" evidence="10">
    <location>
        <begin position="21"/>
        <end position="35"/>
    </location>
</feature>
<dbReference type="PANTHER" id="PTHR24419:SF18">
    <property type="entry name" value="SERINE_THREONINE-PROTEIN KINASE HASPIN"/>
    <property type="match status" value="1"/>
</dbReference>
<keyword evidence="4 9" id="KW-0547">Nucleotide-binding</keyword>
<dbReference type="GO" id="GO:0000278">
    <property type="term" value="P:mitotic cell cycle"/>
    <property type="evidence" value="ECO:0007669"/>
    <property type="project" value="TreeGrafter"/>
</dbReference>
<evidence type="ECO:0000256" key="3">
    <source>
        <dbReference type="ARBA" id="ARBA00022679"/>
    </source>
</evidence>
<keyword evidence="2" id="KW-0723">Serine/threonine-protein kinase</keyword>
<dbReference type="PROSITE" id="PS50011">
    <property type="entry name" value="PROTEIN_KINASE_DOM"/>
    <property type="match status" value="1"/>
</dbReference>
<dbReference type="GO" id="GO:0005634">
    <property type="term" value="C:nucleus"/>
    <property type="evidence" value="ECO:0007669"/>
    <property type="project" value="TreeGrafter"/>
</dbReference>
<dbReference type="EC" id="2.7.11.1" evidence="1"/>
<dbReference type="GO" id="GO:0072354">
    <property type="term" value="F:histone H3T3 kinase activity"/>
    <property type="evidence" value="ECO:0007669"/>
    <property type="project" value="TreeGrafter"/>
</dbReference>
<accession>A0A2S2Q7A4</accession>
<dbReference type="PROSITE" id="PS00107">
    <property type="entry name" value="PROTEIN_KINASE_ATP"/>
    <property type="match status" value="1"/>
</dbReference>
<gene>
    <name evidence="12" type="primary">Haspin</name>
    <name evidence="12" type="ORF">g.78410</name>
</gene>
<evidence type="ECO:0000256" key="4">
    <source>
        <dbReference type="ARBA" id="ARBA00022741"/>
    </source>
</evidence>
<comment type="catalytic activity">
    <reaction evidence="8">
        <text>L-seryl-[protein] + ATP = O-phospho-L-seryl-[protein] + ADP + H(+)</text>
        <dbReference type="Rhea" id="RHEA:17989"/>
        <dbReference type="Rhea" id="RHEA-COMP:9863"/>
        <dbReference type="Rhea" id="RHEA-COMP:11604"/>
        <dbReference type="ChEBI" id="CHEBI:15378"/>
        <dbReference type="ChEBI" id="CHEBI:29999"/>
        <dbReference type="ChEBI" id="CHEBI:30616"/>
        <dbReference type="ChEBI" id="CHEBI:83421"/>
        <dbReference type="ChEBI" id="CHEBI:456216"/>
        <dbReference type="EC" id="2.7.11.1"/>
    </reaction>
</comment>
<dbReference type="OrthoDB" id="21018at2759"/>
<dbReference type="GO" id="GO:0005524">
    <property type="term" value="F:ATP binding"/>
    <property type="evidence" value="ECO:0007669"/>
    <property type="project" value="UniProtKB-UniRule"/>
</dbReference>
<dbReference type="InterPro" id="IPR024604">
    <property type="entry name" value="GSG2_C"/>
</dbReference>
<reference evidence="12" key="1">
    <citation type="submission" date="2018-04" db="EMBL/GenBank/DDBJ databases">
        <title>Transcriptome assembly of Sipha flava.</title>
        <authorList>
            <person name="Scully E.D."/>
            <person name="Geib S.M."/>
            <person name="Palmer N.A."/>
            <person name="Koch K."/>
            <person name="Bradshaw J."/>
            <person name="Heng-Moss T."/>
            <person name="Sarath G."/>
        </authorList>
    </citation>
    <scope>NUCLEOTIDE SEQUENCE</scope>
</reference>
<evidence type="ECO:0000256" key="7">
    <source>
        <dbReference type="ARBA" id="ARBA00047899"/>
    </source>
</evidence>
<feature type="region of interest" description="Disordered" evidence="10">
    <location>
        <begin position="14"/>
        <end position="35"/>
    </location>
</feature>
<keyword evidence="5 12" id="KW-0418">Kinase</keyword>